<reference evidence="2 3" key="1">
    <citation type="submission" date="2017-06" db="EMBL/GenBank/DDBJ databases">
        <authorList>
            <person name="Kim H.J."/>
            <person name="Triplett B.A."/>
        </authorList>
    </citation>
    <scope>NUCLEOTIDE SEQUENCE [LARGE SCALE GENOMIC DNA]</scope>
    <source>
        <strain evidence="2 3">DSM 43151</strain>
    </source>
</reference>
<dbReference type="Pfam" id="PF13803">
    <property type="entry name" value="DUF4184"/>
    <property type="match status" value="1"/>
</dbReference>
<feature type="transmembrane region" description="Helical" evidence="1">
    <location>
        <begin position="221"/>
        <end position="240"/>
    </location>
</feature>
<organism evidence="2 3">
    <name type="scientific">Actinoplanes regularis</name>
    <dbReference type="NCBI Taxonomy" id="52697"/>
    <lineage>
        <taxon>Bacteria</taxon>
        <taxon>Bacillati</taxon>
        <taxon>Actinomycetota</taxon>
        <taxon>Actinomycetes</taxon>
        <taxon>Micromonosporales</taxon>
        <taxon>Micromonosporaceae</taxon>
        <taxon>Actinoplanes</taxon>
    </lineage>
</organism>
<protein>
    <recommendedName>
        <fullName evidence="4">DUF4184 family protein</fullName>
    </recommendedName>
</protein>
<evidence type="ECO:0000313" key="3">
    <source>
        <dbReference type="Proteomes" id="UP000198415"/>
    </source>
</evidence>
<feature type="transmembrane region" description="Helical" evidence="1">
    <location>
        <begin position="151"/>
        <end position="170"/>
    </location>
</feature>
<dbReference type="Proteomes" id="UP000198415">
    <property type="component" value="Unassembled WGS sequence"/>
</dbReference>
<dbReference type="RefSeq" id="WP_089299249.1">
    <property type="nucleotide sequence ID" value="NZ_BOMU01000136.1"/>
</dbReference>
<dbReference type="InterPro" id="IPR025238">
    <property type="entry name" value="DUF4184"/>
</dbReference>
<dbReference type="AlphaFoldDB" id="A0A239K6X5"/>
<feature type="transmembrane region" description="Helical" evidence="1">
    <location>
        <begin position="190"/>
        <end position="209"/>
    </location>
</feature>
<evidence type="ECO:0000256" key="1">
    <source>
        <dbReference type="SAM" id="Phobius"/>
    </source>
</evidence>
<name>A0A239K6X5_9ACTN</name>
<keyword evidence="1" id="KW-0812">Transmembrane</keyword>
<proteinExistence type="predicted"/>
<sequence>MPFTAIHPAAVLPIVRRGLPVSALVIGAIAPDLPMVVPFPALVHFAHTPLGLATVDLVLGTIAFLLWQALIGPATVALAPRAVSTRIPADVPRGLAFHFSSANRVARVLAAVLIGAATHLLWDGLTHDWMWGPRYVPWLASRHGALLGWQWMHHVSDLVGTAIVVGWIVAWWRGAPERTTGEVLSPRIRVLAWAAILGPAAAGFLHGLLTDSLFVGFSRGAALGAGGLAAVTAAWWLLIYRLTIYRDRL</sequence>
<evidence type="ECO:0008006" key="4">
    <source>
        <dbReference type="Google" id="ProtNLM"/>
    </source>
</evidence>
<accession>A0A239K6X5</accession>
<evidence type="ECO:0000313" key="2">
    <source>
        <dbReference type="EMBL" id="SNT13508.1"/>
    </source>
</evidence>
<feature type="transmembrane region" description="Helical" evidence="1">
    <location>
        <begin position="57"/>
        <end position="83"/>
    </location>
</feature>
<feature type="transmembrane region" description="Helical" evidence="1">
    <location>
        <begin position="104"/>
        <end position="122"/>
    </location>
</feature>
<dbReference type="OrthoDB" id="8481923at2"/>
<keyword evidence="1" id="KW-0472">Membrane</keyword>
<gene>
    <name evidence="2" type="ORF">SAMN06264365_14316</name>
</gene>
<keyword evidence="3" id="KW-1185">Reference proteome</keyword>
<keyword evidence="1" id="KW-1133">Transmembrane helix</keyword>
<feature type="transmembrane region" description="Helical" evidence="1">
    <location>
        <begin position="21"/>
        <end position="45"/>
    </location>
</feature>
<dbReference type="EMBL" id="FZNR01000043">
    <property type="protein sequence ID" value="SNT13508.1"/>
    <property type="molecule type" value="Genomic_DNA"/>
</dbReference>